<dbReference type="EMBL" id="SACR01000002">
    <property type="protein sequence ID" value="RVU47633.1"/>
    <property type="molecule type" value="Genomic_DNA"/>
</dbReference>
<organism evidence="1 2">
    <name type="scientific">Rubrivivax rivuli</name>
    <dbReference type="NCBI Taxonomy" id="1862385"/>
    <lineage>
        <taxon>Bacteria</taxon>
        <taxon>Pseudomonadati</taxon>
        <taxon>Pseudomonadota</taxon>
        <taxon>Betaproteobacteria</taxon>
        <taxon>Burkholderiales</taxon>
        <taxon>Sphaerotilaceae</taxon>
        <taxon>Rubrivivax</taxon>
    </lineage>
</organism>
<keyword evidence="2" id="KW-1185">Reference proteome</keyword>
<dbReference type="SUPFAM" id="SSF48403">
    <property type="entry name" value="Ankyrin repeat"/>
    <property type="match status" value="1"/>
</dbReference>
<dbReference type="Proteomes" id="UP000285575">
    <property type="component" value="Unassembled WGS sequence"/>
</dbReference>
<dbReference type="Pfam" id="PF12796">
    <property type="entry name" value="Ank_2"/>
    <property type="match status" value="1"/>
</dbReference>
<accession>A0A437RLF0</accession>
<evidence type="ECO:0000313" key="1">
    <source>
        <dbReference type="EMBL" id="RVU47633.1"/>
    </source>
</evidence>
<dbReference type="OrthoDB" id="1164153at2"/>
<name>A0A437RLF0_9BURK</name>
<comment type="caution">
    <text evidence="1">The sequence shown here is derived from an EMBL/GenBank/DDBJ whole genome shotgun (WGS) entry which is preliminary data.</text>
</comment>
<dbReference type="RefSeq" id="WP_128228095.1">
    <property type="nucleotide sequence ID" value="NZ_SACR01000002.1"/>
</dbReference>
<reference evidence="1 2" key="1">
    <citation type="submission" date="2019-01" db="EMBL/GenBank/DDBJ databases">
        <authorList>
            <person name="Chen W.-M."/>
        </authorList>
    </citation>
    <scope>NUCLEOTIDE SEQUENCE [LARGE SCALE GENOMIC DNA]</scope>
    <source>
        <strain evidence="1 2">KYPY4</strain>
    </source>
</reference>
<protein>
    <submittedName>
        <fullName evidence="1">Ankyrin repeat domain-containing protein</fullName>
    </submittedName>
</protein>
<proteinExistence type="predicted"/>
<dbReference type="AlphaFoldDB" id="A0A437RLF0"/>
<evidence type="ECO:0000313" key="2">
    <source>
        <dbReference type="Proteomes" id="UP000285575"/>
    </source>
</evidence>
<gene>
    <name evidence="1" type="ORF">EOE66_07850</name>
</gene>
<dbReference type="InterPro" id="IPR036770">
    <property type="entry name" value="Ankyrin_rpt-contain_sf"/>
</dbReference>
<sequence>MSGGDWKEMFNAACSGDLALVEYHVHAGIDIDYAHPEFLSTPLVACILAGQAPVALFLLDRGANPQLWSEFDGLTPLQAARRAGLAEVERRLLALGVKPLPPARRVGGWWSRLWRHASA</sequence>
<dbReference type="Gene3D" id="1.25.40.20">
    <property type="entry name" value="Ankyrin repeat-containing domain"/>
    <property type="match status" value="1"/>
</dbReference>
<dbReference type="InterPro" id="IPR002110">
    <property type="entry name" value="Ankyrin_rpt"/>
</dbReference>